<comment type="similarity">
    <text evidence="2">Belongs to the ABC transporter superfamily. ABCG family. Eye pigment precursor importer (TC 3.A.1.204) subfamily.</text>
</comment>
<dbReference type="GO" id="GO:0005524">
    <property type="term" value="F:ATP binding"/>
    <property type="evidence" value="ECO:0007669"/>
    <property type="project" value="UniProtKB-KW"/>
</dbReference>
<feature type="transmembrane region" description="Helical" evidence="11">
    <location>
        <begin position="561"/>
        <end position="583"/>
    </location>
</feature>
<reference evidence="13 14" key="1">
    <citation type="submission" date="2023-03" db="EMBL/GenBank/DDBJ databases">
        <title>High-quality genome of Scylla paramamosain provides insights in environmental adaptation.</title>
        <authorList>
            <person name="Zhang L."/>
        </authorList>
    </citation>
    <scope>NUCLEOTIDE SEQUENCE [LARGE SCALE GENOMIC DNA]</scope>
    <source>
        <strain evidence="13">LZ_2023a</strain>
        <tissue evidence="13">Muscle</tissue>
    </source>
</reference>
<keyword evidence="6" id="KW-0067">ATP-binding</keyword>
<feature type="transmembrane region" description="Helical" evidence="11">
    <location>
        <begin position="533"/>
        <end position="555"/>
    </location>
</feature>
<dbReference type="Proteomes" id="UP001487740">
    <property type="component" value="Unassembled WGS sequence"/>
</dbReference>
<keyword evidence="14" id="KW-1185">Reference proteome</keyword>
<keyword evidence="8 11" id="KW-0472">Membrane</keyword>
<evidence type="ECO:0000256" key="1">
    <source>
        <dbReference type="ARBA" id="ARBA00004141"/>
    </source>
</evidence>
<sequence>MAQPVLSSVKRTTSIADDNHWLETGQRASSKKMESFPPPSSVTLTSLPTEEEAHPITFSWQGVDVFTKPLGVTGWRCFRRRGVEVAPPPAEVHILKNVTGVCRPGELLAIMGASGAGKTTLLNVLTHRNSEKLRITGDLFVNGRRVDPDTLTSRSAYVQQDDLFIGYLTVREQLIFQAALRMDRHRIHEERQARVNQVIMDRRLSSQLGLNGSEHTRIGTPGQDRRLSGGEIKRLSFACEVLTNPSLLFCDEPTSGLDSFMAQNVVSMMKGMAERGKTVLSTIHQPSSEVFAMFDRVLFLAEGRVAFLGSCDEALRFFGKLGMNCPAQYNPADYFICQLSIEPGRQETCRYRIHSVCDTFELNDLGKAVLEDVNANQRLQNHEDEVYGHQREDKSPYKSPWWKQFHWVLWRSWLQTIREPRLIGVRFLQGLAMSVILGLMYNRKGSYVDVMSINGSLFVLVGNMTFQNMSLVIHTFCTNKELFLRENHNGMYRPDVYFLSKNIVEAPVFTLYAIMYTSIFYFLAGFPHDRDHYLVCVGTSILLAWCSVSFGYFLSCLAPNLSVAVLVMAPFLLLMRLLSGFFINLRSIPLFMKIISYLSWFTYGNEVLLINQWAGVTNITCSPTATRCYPNGAAILEQLGFSEDDFVVDLASLGCLIVGYRVVAYTIFHLRTMRSKPRG</sequence>
<comment type="subcellular location">
    <subcellularLocation>
        <location evidence="1">Membrane</location>
        <topology evidence="1">Multi-pass membrane protein</topology>
    </subcellularLocation>
</comment>
<protein>
    <recommendedName>
        <fullName evidence="9">Protein white</fullName>
    </recommendedName>
</protein>
<dbReference type="PANTHER" id="PTHR48041">
    <property type="entry name" value="ABC TRANSPORTER G FAMILY MEMBER 28"/>
    <property type="match status" value="1"/>
</dbReference>
<evidence type="ECO:0000256" key="8">
    <source>
        <dbReference type="ARBA" id="ARBA00023136"/>
    </source>
</evidence>
<proteinExistence type="inferred from homology"/>
<dbReference type="Pfam" id="PF19055">
    <property type="entry name" value="ABC2_membrane_7"/>
    <property type="match status" value="1"/>
</dbReference>
<evidence type="ECO:0000256" key="5">
    <source>
        <dbReference type="ARBA" id="ARBA00022741"/>
    </source>
</evidence>
<evidence type="ECO:0000256" key="11">
    <source>
        <dbReference type="SAM" id="Phobius"/>
    </source>
</evidence>
<dbReference type="InterPro" id="IPR017871">
    <property type="entry name" value="ABC_transporter-like_CS"/>
</dbReference>
<accession>A0AAW0U559</accession>
<dbReference type="InterPro" id="IPR003593">
    <property type="entry name" value="AAA+_ATPase"/>
</dbReference>
<dbReference type="SUPFAM" id="SSF52540">
    <property type="entry name" value="P-loop containing nucleoside triphosphate hydrolases"/>
    <property type="match status" value="1"/>
</dbReference>
<dbReference type="PROSITE" id="PS00211">
    <property type="entry name" value="ABC_TRANSPORTER_1"/>
    <property type="match status" value="1"/>
</dbReference>
<evidence type="ECO:0000256" key="6">
    <source>
        <dbReference type="ARBA" id="ARBA00022840"/>
    </source>
</evidence>
<dbReference type="AlphaFoldDB" id="A0AAW0U559"/>
<comment type="caution">
    <text evidence="13">The sequence shown here is derived from an EMBL/GenBank/DDBJ whole genome shotgun (WGS) entry which is preliminary data.</text>
</comment>
<dbReference type="CDD" id="cd03213">
    <property type="entry name" value="ABCG_EPDR"/>
    <property type="match status" value="1"/>
</dbReference>
<evidence type="ECO:0000256" key="10">
    <source>
        <dbReference type="SAM" id="MobiDB-lite"/>
    </source>
</evidence>
<feature type="transmembrane region" description="Helical" evidence="11">
    <location>
        <begin position="646"/>
        <end position="668"/>
    </location>
</feature>
<evidence type="ECO:0000256" key="9">
    <source>
        <dbReference type="ARBA" id="ARBA00039188"/>
    </source>
</evidence>
<feature type="transmembrane region" description="Helical" evidence="11">
    <location>
        <begin position="595"/>
        <end position="614"/>
    </location>
</feature>
<evidence type="ECO:0000259" key="12">
    <source>
        <dbReference type="PROSITE" id="PS50893"/>
    </source>
</evidence>
<dbReference type="PROSITE" id="PS50893">
    <property type="entry name" value="ABC_TRANSPORTER_2"/>
    <property type="match status" value="1"/>
</dbReference>
<dbReference type="InterPro" id="IPR003439">
    <property type="entry name" value="ABC_transporter-like_ATP-bd"/>
</dbReference>
<dbReference type="PANTHER" id="PTHR48041:SF129">
    <property type="entry name" value="PROTEIN WHITE"/>
    <property type="match status" value="1"/>
</dbReference>
<dbReference type="SMART" id="SM00382">
    <property type="entry name" value="AAA"/>
    <property type="match status" value="1"/>
</dbReference>
<feature type="transmembrane region" description="Helical" evidence="11">
    <location>
        <begin position="506"/>
        <end position="526"/>
    </location>
</feature>
<feature type="domain" description="ABC transporter" evidence="12">
    <location>
        <begin position="78"/>
        <end position="327"/>
    </location>
</feature>
<dbReference type="Pfam" id="PF01061">
    <property type="entry name" value="ABC2_membrane"/>
    <property type="match status" value="1"/>
</dbReference>
<evidence type="ECO:0000256" key="4">
    <source>
        <dbReference type="ARBA" id="ARBA00022692"/>
    </source>
</evidence>
<dbReference type="GO" id="GO:0005886">
    <property type="term" value="C:plasma membrane"/>
    <property type="evidence" value="ECO:0007669"/>
    <property type="project" value="TreeGrafter"/>
</dbReference>
<dbReference type="Gene3D" id="3.40.50.300">
    <property type="entry name" value="P-loop containing nucleotide triphosphate hydrolases"/>
    <property type="match status" value="1"/>
</dbReference>
<keyword evidence="5" id="KW-0547">Nucleotide-binding</keyword>
<evidence type="ECO:0000256" key="2">
    <source>
        <dbReference type="ARBA" id="ARBA00005814"/>
    </source>
</evidence>
<keyword evidence="4 11" id="KW-0812">Transmembrane</keyword>
<dbReference type="InterPro" id="IPR027417">
    <property type="entry name" value="P-loop_NTPase"/>
</dbReference>
<evidence type="ECO:0000256" key="7">
    <source>
        <dbReference type="ARBA" id="ARBA00022989"/>
    </source>
</evidence>
<feature type="transmembrane region" description="Helical" evidence="11">
    <location>
        <begin position="453"/>
        <end position="476"/>
    </location>
</feature>
<dbReference type="EMBL" id="JARAKH010000020">
    <property type="protein sequence ID" value="KAK8393900.1"/>
    <property type="molecule type" value="Genomic_DNA"/>
</dbReference>
<keyword evidence="3" id="KW-0813">Transport</keyword>
<evidence type="ECO:0000313" key="14">
    <source>
        <dbReference type="Proteomes" id="UP001487740"/>
    </source>
</evidence>
<keyword evidence="7 11" id="KW-1133">Transmembrane helix</keyword>
<organism evidence="13 14">
    <name type="scientific">Scylla paramamosain</name>
    <name type="common">Mud crab</name>
    <dbReference type="NCBI Taxonomy" id="85552"/>
    <lineage>
        <taxon>Eukaryota</taxon>
        <taxon>Metazoa</taxon>
        <taxon>Ecdysozoa</taxon>
        <taxon>Arthropoda</taxon>
        <taxon>Crustacea</taxon>
        <taxon>Multicrustacea</taxon>
        <taxon>Malacostraca</taxon>
        <taxon>Eumalacostraca</taxon>
        <taxon>Eucarida</taxon>
        <taxon>Decapoda</taxon>
        <taxon>Pleocyemata</taxon>
        <taxon>Brachyura</taxon>
        <taxon>Eubrachyura</taxon>
        <taxon>Portunoidea</taxon>
        <taxon>Portunidae</taxon>
        <taxon>Portuninae</taxon>
        <taxon>Scylla</taxon>
    </lineage>
</organism>
<dbReference type="GO" id="GO:0140359">
    <property type="term" value="F:ABC-type transporter activity"/>
    <property type="evidence" value="ECO:0007669"/>
    <property type="project" value="InterPro"/>
</dbReference>
<dbReference type="Pfam" id="PF00005">
    <property type="entry name" value="ABC_tran"/>
    <property type="match status" value="1"/>
</dbReference>
<dbReference type="GO" id="GO:0030659">
    <property type="term" value="C:cytoplasmic vesicle membrane"/>
    <property type="evidence" value="ECO:0007669"/>
    <property type="project" value="TreeGrafter"/>
</dbReference>
<name>A0AAW0U559_SCYPA</name>
<dbReference type="GO" id="GO:0016887">
    <property type="term" value="F:ATP hydrolysis activity"/>
    <property type="evidence" value="ECO:0007669"/>
    <property type="project" value="InterPro"/>
</dbReference>
<feature type="transmembrane region" description="Helical" evidence="11">
    <location>
        <begin position="423"/>
        <end position="441"/>
    </location>
</feature>
<feature type="region of interest" description="Disordered" evidence="10">
    <location>
        <begin position="17"/>
        <end position="47"/>
    </location>
</feature>
<evidence type="ECO:0000313" key="13">
    <source>
        <dbReference type="EMBL" id="KAK8393900.1"/>
    </source>
</evidence>
<evidence type="ECO:0000256" key="3">
    <source>
        <dbReference type="ARBA" id="ARBA00022448"/>
    </source>
</evidence>
<dbReference type="InterPro" id="IPR050352">
    <property type="entry name" value="ABCG_transporters"/>
</dbReference>
<dbReference type="InterPro" id="IPR013525">
    <property type="entry name" value="ABC2_TM"/>
</dbReference>
<dbReference type="InterPro" id="IPR043926">
    <property type="entry name" value="ABCG_dom"/>
</dbReference>
<gene>
    <name evidence="13" type="ORF">O3P69_006915</name>
</gene>